<protein>
    <submittedName>
        <fullName evidence="1">Uncharacterized protein</fullName>
    </submittedName>
</protein>
<evidence type="ECO:0000313" key="2">
    <source>
        <dbReference type="Proteomes" id="UP000287188"/>
    </source>
</evidence>
<dbReference type="Proteomes" id="UP000287188">
    <property type="component" value="Unassembled WGS sequence"/>
</dbReference>
<proteinExistence type="predicted"/>
<evidence type="ECO:0000313" key="1">
    <source>
        <dbReference type="EMBL" id="GCE21244.1"/>
    </source>
</evidence>
<dbReference type="EMBL" id="BIFS01000001">
    <property type="protein sequence ID" value="GCE21244.1"/>
    <property type="molecule type" value="Genomic_DNA"/>
</dbReference>
<reference evidence="2" key="1">
    <citation type="submission" date="2018-12" db="EMBL/GenBank/DDBJ databases">
        <title>Tengunoibacter tsumagoiensis gen. nov., sp. nov., Dictyobacter kobayashii sp. nov., D. alpinus sp. nov., and D. joshuensis sp. nov. and description of Dictyobacteraceae fam. nov. within the order Ktedonobacterales isolated from Tengu-no-mugimeshi.</title>
        <authorList>
            <person name="Wang C.M."/>
            <person name="Zheng Y."/>
            <person name="Sakai Y."/>
            <person name="Toyoda A."/>
            <person name="Minakuchi Y."/>
            <person name="Abe K."/>
            <person name="Yokota A."/>
            <person name="Yabe S."/>
        </authorList>
    </citation>
    <scope>NUCLEOTIDE SEQUENCE [LARGE SCALE GENOMIC DNA]</scope>
    <source>
        <strain evidence="2">Uno11</strain>
    </source>
</reference>
<sequence length="247" mass="26073">MCTGNLRIYYRLIALCLLLILAVLGSMFKTGTAQAHSQPMIQVLAYDHEFDANNCTVATVVARGFQTSSLFLSATATLGMIGSATLTVTPPLVQLGVDGNFDVKATLCYPHTPLERLVQITDLQITATDSRSGVQATSEPLNITDPQPTINVLQTSVPQLAGCATVVVLGNDFLASRLAENDVAIQGSTDDSGQPLTVSPPHVNVLGGGNIAISTQFCGLAPKESFNIQVVDNGSLYSSNQLLIHTI</sequence>
<organism evidence="1 2">
    <name type="scientific">Dictyobacter kobayashii</name>
    <dbReference type="NCBI Taxonomy" id="2014872"/>
    <lineage>
        <taxon>Bacteria</taxon>
        <taxon>Bacillati</taxon>
        <taxon>Chloroflexota</taxon>
        <taxon>Ktedonobacteria</taxon>
        <taxon>Ktedonobacterales</taxon>
        <taxon>Dictyobacteraceae</taxon>
        <taxon>Dictyobacter</taxon>
    </lineage>
</organism>
<dbReference type="OrthoDB" id="9932519at2"/>
<dbReference type="AlphaFoldDB" id="A0A402AQB7"/>
<accession>A0A402AQB7</accession>
<keyword evidence="2" id="KW-1185">Reference proteome</keyword>
<dbReference type="RefSeq" id="WP_126552784.1">
    <property type="nucleotide sequence ID" value="NZ_BIFS01000001.1"/>
</dbReference>
<name>A0A402AQB7_9CHLR</name>
<comment type="caution">
    <text evidence="1">The sequence shown here is derived from an EMBL/GenBank/DDBJ whole genome shotgun (WGS) entry which is preliminary data.</text>
</comment>
<gene>
    <name evidence="1" type="ORF">KDK_50440</name>
</gene>